<dbReference type="InterPro" id="IPR015424">
    <property type="entry name" value="PyrdxlP-dep_Trfase"/>
</dbReference>
<gene>
    <name evidence="8" type="ORF">EDD19_11326</name>
</gene>
<protein>
    <recommendedName>
        <fullName evidence="6">alanine transaminase</fullName>
        <ecNumber evidence="6">2.6.1.2</ecNumber>
    </recommendedName>
</protein>
<keyword evidence="4" id="KW-0808">Transferase</keyword>
<dbReference type="PANTHER" id="PTHR43488:SF2">
    <property type="entry name" value="GLUTAMATE-PYRUVATE AMINOTRANSFERASE ALAA"/>
    <property type="match status" value="1"/>
</dbReference>
<evidence type="ECO:0000256" key="5">
    <source>
        <dbReference type="ARBA" id="ARBA00022898"/>
    </source>
</evidence>
<evidence type="ECO:0000259" key="7">
    <source>
        <dbReference type="Pfam" id="PF00155"/>
    </source>
</evidence>
<accession>A0A4R3ZSW0</accession>
<feature type="domain" description="Aminotransferase class I/classII large" evidence="7">
    <location>
        <begin position="57"/>
        <end position="419"/>
    </location>
</feature>
<keyword evidence="3" id="KW-0032">Aminotransferase</keyword>
<dbReference type="GO" id="GO:0030170">
    <property type="term" value="F:pyridoxal phosphate binding"/>
    <property type="evidence" value="ECO:0007669"/>
    <property type="project" value="InterPro"/>
</dbReference>
<evidence type="ECO:0000313" key="8">
    <source>
        <dbReference type="EMBL" id="TCW23336.1"/>
    </source>
</evidence>
<organism evidence="8 9">
    <name type="scientific">Dietzia cinnamea</name>
    <dbReference type="NCBI Taxonomy" id="321318"/>
    <lineage>
        <taxon>Bacteria</taxon>
        <taxon>Bacillati</taxon>
        <taxon>Actinomycetota</taxon>
        <taxon>Actinomycetes</taxon>
        <taxon>Mycobacteriales</taxon>
        <taxon>Dietziaceae</taxon>
        <taxon>Dietzia</taxon>
    </lineage>
</organism>
<dbReference type="InterPro" id="IPR051926">
    <property type="entry name" value="Ala_Aminotransferase"/>
</dbReference>
<dbReference type="Pfam" id="PF00155">
    <property type="entry name" value="Aminotran_1_2"/>
    <property type="match status" value="1"/>
</dbReference>
<dbReference type="SUPFAM" id="SSF53383">
    <property type="entry name" value="PLP-dependent transferases"/>
    <property type="match status" value="1"/>
</dbReference>
<dbReference type="GO" id="GO:0004021">
    <property type="term" value="F:L-alanine:2-oxoglutarate aminotransferase activity"/>
    <property type="evidence" value="ECO:0007669"/>
    <property type="project" value="UniProtKB-EC"/>
</dbReference>
<dbReference type="CDD" id="cd00609">
    <property type="entry name" value="AAT_like"/>
    <property type="match status" value="1"/>
</dbReference>
<keyword evidence="5" id="KW-0663">Pyridoxal phosphate</keyword>
<name>A0A4R3ZSW0_9ACTN</name>
<proteinExistence type="inferred from homology"/>
<dbReference type="Gene3D" id="3.90.1150.10">
    <property type="entry name" value="Aspartate Aminotransferase, domain 1"/>
    <property type="match status" value="1"/>
</dbReference>
<dbReference type="Proteomes" id="UP000295805">
    <property type="component" value="Unassembled WGS sequence"/>
</dbReference>
<evidence type="ECO:0000256" key="2">
    <source>
        <dbReference type="ARBA" id="ARBA00007441"/>
    </source>
</evidence>
<evidence type="ECO:0000256" key="4">
    <source>
        <dbReference type="ARBA" id="ARBA00022679"/>
    </source>
</evidence>
<dbReference type="EMBL" id="SMCX01000013">
    <property type="protein sequence ID" value="TCW23336.1"/>
    <property type="molecule type" value="Genomic_DNA"/>
</dbReference>
<dbReference type="EC" id="2.6.1.2" evidence="6"/>
<comment type="caution">
    <text evidence="8">The sequence shown here is derived from an EMBL/GenBank/DDBJ whole genome shotgun (WGS) entry which is preliminary data.</text>
</comment>
<evidence type="ECO:0000313" key="9">
    <source>
        <dbReference type="Proteomes" id="UP000295805"/>
    </source>
</evidence>
<evidence type="ECO:0000256" key="6">
    <source>
        <dbReference type="ARBA" id="ARBA00026106"/>
    </source>
</evidence>
<sequence>MVPRKCAKWIFRPRHFGAGMETMQTYRQSRRLRDVRYDVRGPILTEAMRLEAEGHDVLRLNLGNMRPFGLDARPELVDAVARNLGDGQAYSDSRGIPAAREAVADYYRRCGVRGVSPEDVFCGNGVSELITLVLQAMVDPGDEILVPAPDYPTWTGAVNLTGGVPVHYLADEANGWNPSLADIESKITPRTTALVMINPNNPTGAVYSAETVRGMADIARRHGLVLLADEIYEKLVFGDAVHHHAALAAGDDVLCLTFGGLSKAYRVCGYRAGWVVATGPLDRATDLLEGLTLLSNMRVCPGVPGQFAIPVALAEDSPWGPEVVDPDGRIERQLALTAEQLNAIPGVSCVAPRGALYCFPRIDREMYGIDDDEEFVLDLLRSEHILVTHGTGFNWPDPDHFRIVCLPEAGVLERAVGAIARHLESRLTVAVS</sequence>
<evidence type="ECO:0000256" key="3">
    <source>
        <dbReference type="ARBA" id="ARBA00022576"/>
    </source>
</evidence>
<dbReference type="PANTHER" id="PTHR43488">
    <property type="entry name" value="GLUTAMATE-PYRUVATE AMINOTRANSFERASE ALAA"/>
    <property type="match status" value="1"/>
</dbReference>
<dbReference type="InterPro" id="IPR004839">
    <property type="entry name" value="Aminotransferase_I/II_large"/>
</dbReference>
<dbReference type="AlphaFoldDB" id="A0A4R3ZSW0"/>
<comment type="similarity">
    <text evidence="2">Belongs to the class-I pyridoxal-phosphate-dependent aminotransferase family.</text>
</comment>
<dbReference type="Gene3D" id="3.40.640.10">
    <property type="entry name" value="Type I PLP-dependent aspartate aminotransferase-like (Major domain)"/>
    <property type="match status" value="1"/>
</dbReference>
<dbReference type="InterPro" id="IPR015422">
    <property type="entry name" value="PyrdxlP-dep_Trfase_small"/>
</dbReference>
<evidence type="ECO:0000256" key="1">
    <source>
        <dbReference type="ARBA" id="ARBA00001933"/>
    </source>
</evidence>
<comment type="cofactor">
    <cofactor evidence="1">
        <name>pyridoxal 5'-phosphate</name>
        <dbReference type="ChEBI" id="CHEBI:597326"/>
    </cofactor>
</comment>
<dbReference type="InterPro" id="IPR015421">
    <property type="entry name" value="PyrdxlP-dep_Trfase_major"/>
</dbReference>
<reference evidence="8 9" key="1">
    <citation type="submission" date="2019-03" db="EMBL/GenBank/DDBJ databases">
        <title>Root nodule microbial communities of legume samples collected from USA, Mexico and Botswana.</title>
        <authorList>
            <person name="Hirsch A."/>
        </authorList>
    </citation>
    <scope>NUCLEOTIDE SEQUENCE [LARGE SCALE GENOMIC DNA]</scope>
    <source>
        <strain evidence="8 9">55</strain>
    </source>
</reference>